<evidence type="ECO:0000313" key="10">
    <source>
        <dbReference type="EMBL" id="SNS82775.1"/>
    </source>
</evidence>
<keyword evidence="3" id="KW-0808">Transferase</keyword>
<feature type="domain" description="Histidine kinase" evidence="9">
    <location>
        <begin position="521"/>
        <end position="607"/>
    </location>
</feature>
<name>A0A239HNT6_9BURK</name>
<evidence type="ECO:0000256" key="5">
    <source>
        <dbReference type="ARBA" id="ARBA00023012"/>
    </source>
</evidence>
<evidence type="ECO:0000256" key="1">
    <source>
        <dbReference type="ARBA" id="ARBA00000085"/>
    </source>
</evidence>
<dbReference type="SUPFAM" id="SSF55874">
    <property type="entry name" value="ATPase domain of HSP90 chaperone/DNA topoisomerase II/histidine kinase"/>
    <property type="match status" value="1"/>
</dbReference>
<reference evidence="10 11" key="1">
    <citation type="submission" date="2017-06" db="EMBL/GenBank/DDBJ databases">
        <authorList>
            <person name="Kim H.J."/>
            <person name="Triplett B.A."/>
        </authorList>
    </citation>
    <scope>NUCLEOTIDE SEQUENCE [LARGE SCALE GENOMIC DNA]</scope>
    <source>
        <strain evidence="10 11">U15</strain>
    </source>
</reference>
<gene>
    <name evidence="10" type="ORF">SAMN06265795_10779</name>
</gene>
<dbReference type="CDD" id="cd16917">
    <property type="entry name" value="HATPase_UhpB-NarQ-NarX-like"/>
    <property type="match status" value="1"/>
</dbReference>
<feature type="transmembrane region" description="Helical" evidence="7">
    <location>
        <begin position="271"/>
        <end position="289"/>
    </location>
</feature>
<evidence type="ECO:0000256" key="2">
    <source>
        <dbReference type="ARBA" id="ARBA00012438"/>
    </source>
</evidence>
<evidence type="ECO:0000256" key="6">
    <source>
        <dbReference type="SAM" id="Coils"/>
    </source>
</evidence>
<keyword evidence="11" id="KW-1185">Reference proteome</keyword>
<keyword evidence="7" id="KW-0472">Membrane</keyword>
<evidence type="ECO:0000256" key="4">
    <source>
        <dbReference type="ARBA" id="ARBA00022777"/>
    </source>
</evidence>
<dbReference type="InterPro" id="IPR003594">
    <property type="entry name" value="HATPase_dom"/>
</dbReference>
<dbReference type="GO" id="GO:0004673">
    <property type="term" value="F:protein histidine kinase activity"/>
    <property type="evidence" value="ECO:0007669"/>
    <property type="project" value="UniProtKB-EC"/>
</dbReference>
<dbReference type="SMART" id="SM00387">
    <property type="entry name" value="HATPase_c"/>
    <property type="match status" value="1"/>
</dbReference>
<dbReference type="InterPro" id="IPR036890">
    <property type="entry name" value="HATPase_C_sf"/>
</dbReference>
<evidence type="ECO:0000256" key="7">
    <source>
        <dbReference type="SAM" id="Phobius"/>
    </source>
</evidence>
<feature type="transmembrane region" description="Helical" evidence="7">
    <location>
        <begin position="182"/>
        <end position="199"/>
    </location>
</feature>
<dbReference type="OrthoDB" id="9147043at2"/>
<feature type="transmembrane region" description="Helical" evidence="7">
    <location>
        <begin position="295"/>
        <end position="313"/>
    </location>
</feature>
<dbReference type="Pfam" id="PF02518">
    <property type="entry name" value="HATPase_c"/>
    <property type="match status" value="1"/>
</dbReference>
<feature type="transmembrane region" description="Helical" evidence="7">
    <location>
        <begin position="325"/>
        <end position="343"/>
    </location>
</feature>
<dbReference type="Proteomes" id="UP000198284">
    <property type="component" value="Unassembled WGS sequence"/>
</dbReference>
<evidence type="ECO:0000256" key="8">
    <source>
        <dbReference type="SAM" id="SignalP"/>
    </source>
</evidence>
<feature type="signal peptide" evidence="8">
    <location>
        <begin position="1"/>
        <end position="21"/>
    </location>
</feature>
<dbReference type="PANTHER" id="PTHR24421">
    <property type="entry name" value="NITRATE/NITRITE SENSOR PROTEIN NARX-RELATED"/>
    <property type="match status" value="1"/>
</dbReference>
<sequence>MALRLLAFLFLLILPLRAALAAEASLEPVRVQHGQMLISERVTPPPDNASWEPVSLPYRSIKPVDPDLITYWFRTEFEYRGDPNLPLWIFFPKLRNGGDIFLNGKRLASLGTSDSATQIRWFRPFMIDIAPALLREGPNQIAIRFAARDPLTSFGEFKLGPREALEAEFDTVMAWETTSRQHAAVLCLFVGAFALVFWLRRRSEHLYRSFGICALLWGLRTVVLFMPEVPMAHWTLWRLAYYFTTGGFIAYITLFLLRFSGYRNVWLDRSITGYWLLGMLCFIVLGKTARPFMDMAWQLGFLPLVVFALYRVVVLALHHRTVANMAMLLTTLASMGLSLHDFAVQNGWFRWSEIYLLHLGIPAFLIAMLWAMLDRFIGSLELEQDINERLSFLVAVRQSELATQYEQMKQLERQHAATEERQRIMQDMHDGLGSKLLAALITVRDGQASRDDIIALLQETIDEMRLVVGSLSPENPDLLGPLWDFRFRMMPRLARIGLKLVWRTENLPEVLNVSPYTGLHVLRIIHEATTNVIKHARADTLCISIIYSGTALEIRVEDDGVGFVQENKPQGFGMQNMRSRAEKIGAFLDVESSERGCRISLKLPLQELPLPQPIAA</sequence>
<feature type="transmembrane region" description="Helical" evidence="7">
    <location>
        <begin position="355"/>
        <end position="373"/>
    </location>
</feature>
<dbReference type="EC" id="2.7.13.3" evidence="2"/>
<protein>
    <recommendedName>
        <fullName evidence="2">histidine kinase</fullName>
        <ecNumber evidence="2">2.7.13.3</ecNumber>
    </recommendedName>
</protein>
<dbReference type="Gene3D" id="2.60.120.260">
    <property type="entry name" value="Galactose-binding domain-like"/>
    <property type="match status" value="1"/>
</dbReference>
<dbReference type="EMBL" id="FZOT01000007">
    <property type="protein sequence ID" value="SNS82775.1"/>
    <property type="molecule type" value="Genomic_DNA"/>
</dbReference>
<organism evidence="10 11">
    <name type="scientific">Noviherbaspirillum humi</name>
    <dbReference type="NCBI Taxonomy" id="1688639"/>
    <lineage>
        <taxon>Bacteria</taxon>
        <taxon>Pseudomonadati</taxon>
        <taxon>Pseudomonadota</taxon>
        <taxon>Betaproteobacteria</taxon>
        <taxon>Burkholderiales</taxon>
        <taxon>Oxalobacteraceae</taxon>
        <taxon>Noviherbaspirillum</taxon>
    </lineage>
</organism>
<dbReference type="InterPro" id="IPR050482">
    <property type="entry name" value="Sensor_HK_TwoCompSys"/>
</dbReference>
<evidence type="ECO:0000256" key="3">
    <source>
        <dbReference type="ARBA" id="ARBA00022679"/>
    </source>
</evidence>
<dbReference type="RefSeq" id="WP_089399674.1">
    <property type="nucleotide sequence ID" value="NZ_FZOT01000007.1"/>
</dbReference>
<dbReference type="InterPro" id="IPR008979">
    <property type="entry name" value="Galactose-bd-like_sf"/>
</dbReference>
<dbReference type="PANTHER" id="PTHR24421:SF10">
    <property type="entry name" value="NITRATE_NITRITE SENSOR PROTEIN NARQ"/>
    <property type="match status" value="1"/>
</dbReference>
<comment type="catalytic activity">
    <reaction evidence="1">
        <text>ATP + protein L-histidine = ADP + protein N-phospho-L-histidine.</text>
        <dbReference type="EC" id="2.7.13.3"/>
    </reaction>
</comment>
<feature type="transmembrane region" description="Helical" evidence="7">
    <location>
        <begin position="206"/>
        <end position="227"/>
    </location>
</feature>
<dbReference type="Gene3D" id="3.30.565.10">
    <property type="entry name" value="Histidine kinase-like ATPase, C-terminal domain"/>
    <property type="match status" value="1"/>
</dbReference>
<keyword evidence="6" id="KW-0175">Coiled coil</keyword>
<feature type="chain" id="PRO_5012150436" description="histidine kinase" evidence="8">
    <location>
        <begin position="22"/>
        <end position="616"/>
    </location>
</feature>
<dbReference type="SUPFAM" id="SSF49785">
    <property type="entry name" value="Galactose-binding domain-like"/>
    <property type="match status" value="1"/>
</dbReference>
<keyword evidence="4 10" id="KW-0418">Kinase</keyword>
<keyword evidence="5" id="KW-0902">Two-component regulatory system</keyword>
<dbReference type="GO" id="GO:0000160">
    <property type="term" value="P:phosphorelay signal transduction system"/>
    <property type="evidence" value="ECO:0007669"/>
    <property type="project" value="UniProtKB-KW"/>
</dbReference>
<keyword evidence="8" id="KW-0732">Signal</keyword>
<keyword evidence="7" id="KW-1133">Transmembrane helix</keyword>
<accession>A0A239HNT6</accession>
<feature type="transmembrane region" description="Helical" evidence="7">
    <location>
        <begin position="239"/>
        <end position="259"/>
    </location>
</feature>
<dbReference type="InterPro" id="IPR005467">
    <property type="entry name" value="His_kinase_dom"/>
</dbReference>
<keyword evidence="7" id="KW-0812">Transmembrane</keyword>
<dbReference type="Gene3D" id="1.20.5.1930">
    <property type="match status" value="1"/>
</dbReference>
<feature type="coiled-coil region" evidence="6">
    <location>
        <begin position="401"/>
        <end position="428"/>
    </location>
</feature>
<proteinExistence type="predicted"/>
<evidence type="ECO:0000313" key="11">
    <source>
        <dbReference type="Proteomes" id="UP000198284"/>
    </source>
</evidence>
<evidence type="ECO:0000259" key="9">
    <source>
        <dbReference type="PROSITE" id="PS50109"/>
    </source>
</evidence>
<dbReference type="AlphaFoldDB" id="A0A239HNT6"/>
<dbReference type="PROSITE" id="PS50109">
    <property type="entry name" value="HIS_KIN"/>
    <property type="match status" value="1"/>
</dbReference>